<organism evidence="5 6">
    <name type="scientific">Aspergillus sydowii CBS 593.65</name>
    <dbReference type="NCBI Taxonomy" id="1036612"/>
    <lineage>
        <taxon>Eukaryota</taxon>
        <taxon>Fungi</taxon>
        <taxon>Dikarya</taxon>
        <taxon>Ascomycota</taxon>
        <taxon>Pezizomycotina</taxon>
        <taxon>Eurotiomycetes</taxon>
        <taxon>Eurotiomycetidae</taxon>
        <taxon>Eurotiales</taxon>
        <taxon>Aspergillaceae</taxon>
        <taxon>Aspergillus</taxon>
        <taxon>Aspergillus subgen. Nidulantes</taxon>
    </lineage>
</organism>
<dbReference type="VEuPathDB" id="FungiDB:ASPSYDRAFT_60673"/>
<dbReference type="CDD" id="cd01446">
    <property type="entry name" value="DSP_MapKP"/>
    <property type="match status" value="1"/>
</dbReference>
<dbReference type="InterPro" id="IPR000242">
    <property type="entry name" value="PTP_cat"/>
</dbReference>
<evidence type="ECO:0000256" key="2">
    <source>
        <dbReference type="SAM" id="MobiDB-lite"/>
    </source>
</evidence>
<dbReference type="InterPro" id="IPR036873">
    <property type="entry name" value="Rhodanese-like_dom_sf"/>
</dbReference>
<dbReference type="Pfam" id="PF00102">
    <property type="entry name" value="Y_phosphatase"/>
    <property type="match status" value="1"/>
</dbReference>
<accession>A0A1L9T8N2</accession>
<dbReference type="PANTHER" id="PTHR19134">
    <property type="entry name" value="RECEPTOR-TYPE TYROSINE-PROTEIN PHOSPHATASE"/>
    <property type="match status" value="1"/>
</dbReference>
<feature type="compositionally biased region" description="Polar residues" evidence="2">
    <location>
        <begin position="288"/>
        <end position="300"/>
    </location>
</feature>
<dbReference type="InterPro" id="IPR029021">
    <property type="entry name" value="Prot-tyrosine_phosphatase-like"/>
</dbReference>
<dbReference type="AlphaFoldDB" id="A0A1L9T8N2"/>
<dbReference type="PANTHER" id="PTHR19134:SF561">
    <property type="entry name" value="PROTEIN TYROSINE PHOSPHATASE 36E, ISOFORM A"/>
    <property type="match status" value="1"/>
</dbReference>
<gene>
    <name evidence="5" type="ORF">ASPSYDRAFT_60673</name>
</gene>
<name>A0A1L9T8N2_9EURO</name>
<dbReference type="GeneID" id="63765960"/>
<dbReference type="RefSeq" id="XP_040699590.1">
    <property type="nucleotide sequence ID" value="XM_040849887.1"/>
</dbReference>
<feature type="compositionally biased region" description="Polar residues" evidence="2">
    <location>
        <begin position="8"/>
        <end position="30"/>
    </location>
</feature>
<dbReference type="FunFam" id="3.40.250.10:FF:000051">
    <property type="entry name" value="Protein tyrosine phosphatase (Pyp1), putative"/>
    <property type="match status" value="1"/>
</dbReference>
<dbReference type="Gene3D" id="3.40.250.10">
    <property type="entry name" value="Rhodanese-like domain"/>
    <property type="match status" value="1"/>
</dbReference>
<evidence type="ECO:0000313" key="6">
    <source>
        <dbReference type="Proteomes" id="UP000184356"/>
    </source>
</evidence>
<dbReference type="SUPFAM" id="SSF52821">
    <property type="entry name" value="Rhodanese/Cell cycle control phosphatase"/>
    <property type="match status" value="1"/>
</dbReference>
<dbReference type="PRINTS" id="PR00700">
    <property type="entry name" value="PRTYPHPHTASE"/>
</dbReference>
<evidence type="ECO:0000259" key="4">
    <source>
        <dbReference type="PROSITE" id="PS50206"/>
    </source>
</evidence>
<dbReference type="EMBL" id="KV878592">
    <property type="protein sequence ID" value="OJJ55784.1"/>
    <property type="molecule type" value="Genomic_DNA"/>
</dbReference>
<dbReference type="PROSITE" id="PS50206">
    <property type="entry name" value="RHODANESE_3"/>
    <property type="match status" value="1"/>
</dbReference>
<feature type="region of interest" description="Disordered" evidence="2">
    <location>
        <begin position="284"/>
        <end position="305"/>
    </location>
</feature>
<dbReference type="OrthoDB" id="6058203at2759"/>
<dbReference type="STRING" id="1036612.A0A1L9T8N2"/>
<dbReference type="InterPro" id="IPR001763">
    <property type="entry name" value="Rhodanese-like_dom"/>
</dbReference>
<dbReference type="InterPro" id="IPR050348">
    <property type="entry name" value="Protein-Tyr_Phosphatase"/>
</dbReference>
<sequence length="1021" mass="114986">MSAMTGPRSPTSPWPQESQTFPLPGSSSPATFFPLSDPCSSSFNKSSPRGVATELPDSNYFSFNVESQSNFIKNREHLSHAPPNESLEGKIVSGKDTVERHGFPFGVGSAGASDPAVYRLALTRPVEKGNYNLSGTKTTPAQAAGTTINSISIEKCAELIDSCPNDLMLLDVRPYTHFFKGNIKGALNLCIPTTLLKRPSFDTKKLANTFTDEDDRNNFGRWRQCHYIIVYDASTSNMKDAAPLANVLKKFVAEGWNGGGMILMGGFKAFSSKFPALTRQQRRVLDAQSENTSPTHTGLPQSAPVAGGCNIPESSNTAIPFFGNIRQHMDLVGGVGQIALKHPENLSESRRQSLPPWLREVSDSSDQGRLAASRFFEIEKTELERMKQALSYDQSKDSSLGRPSPNYRVAGIEKGTKNRYNDIYPYDHSRVKLHDIPRGDCDYVNASYMKAEYSDLHYIATQAPVPDTFDDFWRVIWEQDIRLVVSLTAEVERGQVKCHPFWKSGSYGPFYVNNFSKKYIPMEVSKPHEVGTEVEEPPVNSPTIVVRRFDVTRHLFSLLKCRATKQLYGSQFDASCITFKFGDQAPSLKASSFVSHDDKTLILTAYCNQGIIPILQVRAGQVMPLSQAKLPWFHLGSVEILKTAFGGSDLIYVLHRFTPHIEEHGFDDEHPFVKQARESGRSGLVYLSCHSLRFPDDPVRVTTFPERVDFEPSALAVSINDGTFAISWCHRMFPEHTVILYTISNEPEYDIAPSMVGFSYSTRQLRKWYGNTRGPLVREITFNDRSTQLLYYYQATTSYASFQKLDTSGSPTLYENLTLVHYANGLNLLFSIEIPFFGTHETSDFNGYGLCRWRYLSLGIATHRKENWTVACLLRSQATCRSRRCGHSMNFDRGRRLTDWVIVARLWGFRDSTDSLGCKIATSSEGTRIAVSKWNVVYVWALEPGVLIDMDPEEYYHSSWRSPHTGQIELRPVVLHLDAVCFQLRFTEKENELVAITDRGIMLWDLTQPKRRARTCQELPI</sequence>
<feature type="domain" description="Tyrosine-protein phosphatase" evidence="3">
    <location>
        <begin position="417"/>
        <end position="611"/>
    </location>
</feature>
<reference evidence="6" key="1">
    <citation type="journal article" date="2017" name="Genome Biol.">
        <title>Comparative genomics reveals high biological diversity and specific adaptations in the industrially and medically important fungal genus Aspergillus.</title>
        <authorList>
            <person name="de Vries R.P."/>
            <person name="Riley R."/>
            <person name="Wiebenga A."/>
            <person name="Aguilar-Osorio G."/>
            <person name="Amillis S."/>
            <person name="Uchima C.A."/>
            <person name="Anderluh G."/>
            <person name="Asadollahi M."/>
            <person name="Askin M."/>
            <person name="Barry K."/>
            <person name="Battaglia E."/>
            <person name="Bayram O."/>
            <person name="Benocci T."/>
            <person name="Braus-Stromeyer S.A."/>
            <person name="Caldana C."/>
            <person name="Canovas D."/>
            <person name="Cerqueira G.C."/>
            <person name="Chen F."/>
            <person name="Chen W."/>
            <person name="Choi C."/>
            <person name="Clum A."/>
            <person name="Dos Santos R.A."/>
            <person name="Damasio A.R."/>
            <person name="Diallinas G."/>
            <person name="Emri T."/>
            <person name="Fekete E."/>
            <person name="Flipphi M."/>
            <person name="Freyberg S."/>
            <person name="Gallo A."/>
            <person name="Gournas C."/>
            <person name="Habgood R."/>
            <person name="Hainaut M."/>
            <person name="Harispe M.L."/>
            <person name="Henrissat B."/>
            <person name="Hilden K.S."/>
            <person name="Hope R."/>
            <person name="Hossain A."/>
            <person name="Karabika E."/>
            <person name="Karaffa L."/>
            <person name="Karanyi Z."/>
            <person name="Krasevec N."/>
            <person name="Kuo A."/>
            <person name="Kusch H."/>
            <person name="LaButti K."/>
            <person name="Lagendijk E.L."/>
            <person name="Lapidus A."/>
            <person name="Levasseur A."/>
            <person name="Lindquist E."/>
            <person name="Lipzen A."/>
            <person name="Logrieco A.F."/>
            <person name="MacCabe A."/>
            <person name="Maekelae M.R."/>
            <person name="Malavazi I."/>
            <person name="Melin P."/>
            <person name="Meyer V."/>
            <person name="Mielnichuk N."/>
            <person name="Miskei M."/>
            <person name="Molnar A.P."/>
            <person name="Mule G."/>
            <person name="Ngan C.Y."/>
            <person name="Orejas M."/>
            <person name="Orosz E."/>
            <person name="Ouedraogo J.P."/>
            <person name="Overkamp K.M."/>
            <person name="Park H.-S."/>
            <person name="Perrone G."/>
            <person name="Piumi F."/>
            <person name="Punt P.J."/>
            <person name="Ram A.F."/>
            <person name="Ramon A."/>
            <person name="Rauscher S."/>
            <person name="Record E."/>
            <person name="Riano-Pachon D.M."/>
            <person name="Robert V."/>
            <person name="Roehrig J."/>
            <person name="Ruller R."/>
            <person name="Salamov A."/>
            <person name="Salih N.S."/>
            <person name="Samson R.A."/>
            <person name="Sandor E."/>
            <person name="Sanguinetti M."/>
            <person name="Schuetze T."/>
            <person name="Sepcic K."/>
            <person name="Shelest E."/>
            <person name="Sherlock G."/>
            <person name="Sophianopoulou V."/>
            <person name="Squina F.M."/>
            <person name="Sun H."/>
            <person name="Susca A."/>
            <person name="Todd R.B."/>
            <person name="Tsang A."/>
            <person name="Unkles S.E."/>
            <person name="van de Wiele N."/>
            <person name="van Rossen-Uffink D."/>
            <person name="Oliveira J.V."/>
            <person name="Vesth T.C."/>
            <person name="Visser J."/>
            <person name="Yu J.-H."/>
            <person name="Zhou M."/>
            <person name="Andersen M.R."/>
            <person name="Archer D.B."/>
            <person name="Baker S.E."/>
            <person name="Benoit I."/>
            <person name="Brakhage A.A."/>
            <person name="Braus G.H."/>
            <person name="Fischer R."/>
            <person name="Frisvad J.C."/>
            <person name="Goldman G.H."/>
            <person name="Houbraken J."/>
            <person name="Oakley B."/>
            <person name="Pocsi I."/>
            <person name="Scazzocchio C."/>
            <person name="Seiboth B."/>
            <person name="vanKuyk P.A."/>
            <person name="Wortman J."/>
            <person name="Dyer P.S."/>
            <person name="Grigoriev I.V."/>
        </authorList>
    </citation>
    <scope>NUCLEOTIDE SEQUENCE [LARGE SCALE GENOMIC DNA]</scope>
    <source>
        <strain evidence="6">CBS 593.65</strain>
    </source>
</reference>
<dbReference type="SMART" id="SM00194">
    <property type="entry name" value="PTPc"/>
    <property type="match status" value="1"/>
</dbReference>
<evidence type="ECO:0000256" key="1">
    <source>
        <dbReference type="ARBA" id="ARBA00009649"/>
    </source>
</evidence>
<dbReference type="Proteomes" id="UP000184356">
    <property type="component" value="Unassembled WGS sequence"/>
</dbReference>
<evidence type="ECO:0000313" key="5">
    <source>
        <dbReference type="EMBL" id="OJJ55784.1"/>
    </source>
</evidence>
<keyword evidence="6" id="KW-1185">Reference proteome</keyword>
<feature type="domain" description="Rhodanese" evidence="4">
    <location>
        <begin position="163"/>
        <end position="279"/>
    </location>
</feature>
<dbReference type="Gene3D" id="3.90.190.10">
    <property type="entry name" value="Protein tyrosine phosphatase superfamily"/>
    <property type="match status" value="1"/>
</dbReference>
<dbReference type="Pfam" id="PF00581">
    <property type="entry name" value="Rhodanese"/>
    <property type="match status" value="1"/>
</dbReference>
<feature type="region of interest" description="Disordered" evidence="2">
    <location>
        <begin position="1"/>
        <end position="33"/>
    </location>
</feature>
<dbReference type="GO" id="GO:0004725">
    <property type="term" value="F:protein tyrosine phosphatase activity"/>
    <property type="evidence" value="ECO:0007669"/>
    <property type="project" value="InterPro"/>
</dbReference>
<dbReference type="PROSITE" id="PS50055">
    <property type="entry name" value="TYR_PHOSPHATASE_PTP"/>
    <property type="match status" value="1"/>
</dbReference>
<evidence type="ECO:0000259" key="3">
    <source>
        <dbReference type="PROSITE" id="PS50055"/>
    </source>
</evidence>
<dbReference type="SUPFAM" id="SSF52799">
    <property type="entry name" value="(Phosphotyrosine protein) phosphatases II"/>
    <property type="match status" value="1"/>
</dbReference>
<evidence type="ECO:0008006" key="7">
    <source>
        <dbReference type="Google" id="ProtNLM"/>
    </source>
</evidence>
<proteinExistence type="inferred from homology"/>
<comment type="similarity">
    <text evidence="1">Belongs to the protein-tyrosine phosphatase family. Non-receptor class subfamily.</text>
</comment>
<protein>
    <recommendedName>
        <fullName evidence="7">Rhodanese domain-containing protein</fullName>
    </recommendedName>
</protein>